<feature type="region of interest" description="Disordered" evidence="8">
    <location>
        <begin position="1"/>
        <end position="65"/>
    </location>
</feature>
<feature type="compositionally biased region" description="Polar residues" evidence="8">
    <location>
        <begin position="1"/>
        <end position="15"/>
    </location>
</feature>
<evidence type="ECO:0000256" key="2">
    <source>
        <dbReference type="ARBA" id="ARBA00006210"/>
    </source>
</evidence>
<evidence type="ECO:0000259" key="9">
    <source>
        <dbReference type="Pfam" id="PF10744"/>
    </source>
</evidence>
<evidence type="ECO:0000313" key="11">
    <source>
        <dbReference type="Proteomes" id="UP000053789"/>
    </source>
</evidence>
<dbReference type="HOGENOM" id="CLU_008378_2_0_1"/>
<keyword evidence="11" id="KW-1185">Reference proteome</keyword>
<dbReference type="GO" id="GO:0003712">
    <property type="term" value="F:transcription coregulator activity"/>
    <property type="evidence" value="ECO:0007669"/>
    <property type="project" value="InterPro"/>
</dbReference>
<feature type="compositionally biased region" description="Polar residues" evidence="8">
    <location>
        <begin position="559"/>
        <end position="577"/>
    </location>
</feature>
<reference evidence="10" key="1">
    <citation type="submission" date="2015-01" db="EMBL/GenBank/DDBJ databases">
        <title>The Genome Sequence of Cladophialophora bantiana CBS 173.52.</title>
        <authorList>
            <consortium name="The Broad Institute Genomics Platform"/>
            <person name="Cuomo C."/>
            <person name="de Hoog S."/>
            <person name="Gorbushina A."/>
            <person name="Stielow B."/>
            <person name="Teixiera M."/>
            <person name="Abouelleil A."/>
            <person name="Chapman S.B."/>
            <person name="Priest M."/>
            <person name="Young S.K."/>
            <person name="Wortman J."/>
            <person name="Nusbaum C."/>
            <person name="Birren B."/>
        </authorList>
    </citation>
    <scope>NUCLEOTIDE SEQUENCE [LARGE SCALE GENOMIC DNA]</scope>
    <source>
        <strain evidence="10">CBS 173.52</strain>
    </source>
</reference>
<comment type="subcellular location">
    <subcellularLocation>
        <location evidence="1 7">Nucleus</location>
    </subcellularLocation>
</comment>
<dbReference type="PANTHER" id="PTHR35041">
    <property type="entry name" value="MEDIATOR OF RNA POLYMERASE II TRANSCRIPTION SUBUNIT 1"/>
    <property type="match status" value="1"/>
</dbReference>
<feature type="region of interest" description="Disordered" evidence="8">
    <location>
        <begin position="559"/>
        <end position="603"/>
    </location>
</feature>
<keyword evidence="4 7" id="KW-0010">Activator</keyword>
<dbReference type="EMBL" id="KN846996">
    <property type="protein sequence ID" value="KIW89349.1"/>
    <property type="molecule type" value="Genomic_DNA"/>
</dbReference>
<name>A0A0D2HXP2_CLAB1</name>
<protein>
    <recommendedName>
        <fullName evidence="7">Mediator of RNA polymerase II transcription subunit 1</fullName>
    </recommendedName>
    <alternativeName>
        <fullName evidence="7">Mediator complex subunit 1</fullName>
    </alternativeName>
</protein>
<accession>A0A0D2HXP2</accession>
<evidence type="ECO:0000256" key="7">
    <source>
        <dbReference type="RuleBase" id="RU364059"/>
    </source>
</evidence>
<evidence type="ECO:0000256" key="3">
    <source>
        <dbReference type="ARBA" id="ARBA00023015"/>
    </source>
</evidence>
<evidence type="ECO:0000256" key="4">
    <source>
        <dbReference type="ARBA" id="ARBA00023159"/>
    </source>
</evidence>
<dbReference type="RefSeq" id="XP_016616018.1">
    <property type="nucleotide sequence ID" value="XM_016767920.1"/>
</dbReference>
<sequence>MATPTKSQNISTPKPQLSPPNRLMASPRPGTSGNSSRPLAYKSPAVKTPASGHGHHVSVSSQPSSTPLAATAVHDDLLALNSPAAALINSLGATGLTPLGSGSDGLGITTTLPGGPVRPAPPPMDPEVERQHRAELVVDMLKSRVAGHGITRGGVERIAQLQGFTTLWDDDNLTIAGNCVDLEINFEAGGRDEVRDVSLKLNMSDTASENEEPQFQEQGTQVIKDNLRSLDVVDGIVRWKSLGAFAANLQYLSQLDRIESGTPCFNAVGDLYKAFQKIWNAEKEKFRGRTLRQHLRQGAVGRPVMDRKPRLGLALDFWGPREELGQTPEAIANDIVDDATCLYTAQISCEPGLPSTATTKQWVSDRILIEDQHEMLDVGNEKLKPDWRDPAQDSSSSDPLVKAESDEASTEKPTDMASGVLDMHFLCTLQPEVYLPLNVAAGLNVEIAMVDINQEQTSTYQVALHKHFDIGAVDGIRSVPQERWLRVLPIADDKDPTRLRRHSYSLQSSRHAPPLWCYPVKHLKFNHPKQLAAVLPVIRQYAVVWGILRSLAEYEGNQQASPSTAAQSTRKQNSESTYRPLKRTNKKTPGSALDDLVKPNGELDPDEPLPIDLILDVLSDVPKARLDVYIPLRLPLRRHPKPPFIFLSLNICQGGEIEVRDLRGIHTDAADSVGVRSKIVRILEVTEDIGLMVEWLLEQASARR</sequence>
<keyword evidence="5 7" id="KW-0804">Transcription</keyword>
<dbReference type="OrthoDB" id="1936100at2759"/>
<feature type="region of interest" description="Disordered" evidence="8">
    <location>
        <begin position="382"/>
        <end position="415"/>
    </location>
</feature>
<dbReference type="PANTHER" id="PTHR35041:SF4">
    <property type="entry name" value="MEDIATOR OF RNA POLYMERASE II TRANSCRIPTION SUBUNIT 1"/>
    <property type="match status" value="1"/>
</dbReference>
<dbReference type="Proteomes" id="UP000053789">
    <property type="component" value="Unassembled WGS sequence"/>
</dbReference>
<dbReference type="Pfam" id="PF10744">
    <property type="entry name" value="Med1"/>
    <property type="match status" value="1"/>
</dbReference>
<keyword evidence="6 7" id="KW-0539">Nucleus</keyword>
<feature type="compositionally biased region" description="Low complexity" evidence="8">
    <location>
        <begin position="106"/>
        <end position="115"/>
    </location>
</feature>
<feature type="compositionally biased region" description="Basic and acidic residues" evidence="8">
    <location>
        <begin position="382"/>
        <end position="391"/>
    </location>
</feature>
<feature type="compositionally biased region" description="Basic and acidic residues" evidence="8">
    <location>
        <begin position="401"/>
        <end position="414"/>
    </location>
</feature>
<feature type="region of interest" description="Disordered" evidence="8">
    <location>
        <begin position="102"/>
        <end position="127"/>
    </location>
</feature>
<dbReference type="GeneID" id="27703131"/>
<dbReference type="GO" id="GO:0045944">
    <property type="term" value="P:positive regulation of transcription by RNA polymerase II"/>
    <property type="evidence" value="ECO:0007669"/>
    <property type="project" value="UniProtKB-ARBA"/>
</dbReference>
<proteinExistence type="inferred from homology"/>
<evidence type="ECO:0000313" key="10">
    <source>
        <dbReference type="EMBL" id="KIW89349.1"/>
    </source>
</evidence>
<gene>
    <name evidence="10" type="ORF">Z519_10203</name>
</gene>
<dbReference type="InterPro" id="IPR019680">
    <property type="entry name" value="Mediator_Med1"/>
</dbReference>
<feature type="compositionally biased region" description="Pro residues" evidence="8">
    <location>
        <begin position="116"/>
        <end position="125"/>
    </location>
</feature>
<evidence type="ECO:0000256" key="1">
    <source>
        <dbReference type="ARBA" id="ARBA00004123"/>
    </source>
</evidence>
<dbReference type="AlphaFoldDB" id="A0A0D2HXP2"/>
<organism evidence="10 11">
    <name type="scientific">Cladophialophora bantiana (strain ATCC 10958 / CBS 173.52 / CDC B-1940 / NIH 8579)</name>
    <name type="common">Xylohypha bantiana</name>
    <dbReference type="NCBI Taxonomy" id="1442370"/>
    <lineage>
        <taxon>Eukaryota</taxon>
        <taxon>Fungi</taxon>
        <taxon>Dikarya</taxon>
        <taxon>Ascomycota</taxon>
        <taxon>Pezizomycotina</taxon>
        <taxon>Eurotiomycetes</taxon>
        <taxon>Chaetothyriomycetidae</taxon>
        <taxon>Chaetothyriales</taxon>
        <taxon>Herpotrichiellaceae</taxon>
        <taxon>Cladophialophora</taxon>
    </lineage>
</organism>
<keyword evidence="3 7" id="KW-0805">Transcription regulation</keyword>
<comment type="function">
    <text evidence="7">Component of the Mediator complex, a coactivator involved in the regulated transcription of nearly all RNA polymerase II-dependent genes. Mediator functions as a bridge to convey information from gene-specific regulatory proteins to the basal RNA polymerase II transcription machinery. Mediator is recruited to promoters by direct interactions with regulatory proteins and serves as a scaffold for the assembly of a functional preinitiation complex with RNA polymerase II and the general transcription factors.</text>
</comment>
<evidence type="ECO:0000256" key="6">
    <source>
        <dbReference type="ARBA" id="ARBA00023242"/>
    </source>
</evidence>
<dbReference type="VEuPathDB" id="FungiDB:Z519_10203"/>
<comment type="similarity">
    <text evidence="2 7">Belongs to the Mediator complex subunit 1 family.</text>
</comment>
<evidence type="ECO:0000256" key="5">
    <source>
        <dbReference type="ARBA" id="ARBA00023163"/>
    </source>
</evidence>
<feature type="domain" description="Mediator complex subunit Med1" evidence="9">
    <location>
        <begin position="137"/>
        <end position="551"/>
    </location>
</feature>
<evidence type="ECO:0000256" key="8">
    <source>
        <dbReference type="SAM" id="MobiDB-lite"/>
    </source>
</evidence>
<dbReference type="GO" id="GO:0016592">
    <property type="term" value="C:mediator complex"/>
    <property type="evidence" value="ECO:0007669"/>
    <property type="project" value="InterPro"/>
</dbReference>